<organism evidence="1 2">
    <name type="scientific">Rattus norvegicus</name>
    <name type="common">Rat</name>
    <dbReference type="NCBI Taxonomy" id="10116"/>
    <lineage>
        <taxon>Eukaryota</taxon>
        <taxon>Metazoa</taxon>
        <taxon>Chordata</taxon>
        <taxon>Craniata</taxon>
        <taxon>Vertebrata</taxon>
        <taxon>Euteleostomi</taxon>
        <taxon>Mammalia</taxon>
        <taxon>Eutheria</taxon>
        <taxon>Euarchontoglires</taxon>
        <taxon>Glires</taxon>
        <taxon>Rodentia</taxon>
        <taxon>Myomorpha</taxon>
        <taxon>Muroidea</taxon>
        <taxon>Muridae</taxon>
        <taxon>Murinae</taxon>
        <taxon>Rattus</taxon>
    </lineage>
</organism>
<evidence type="ECO:0000313" key="2">
    <source>
        <dbReference type="Proteomes" id="UP000234681"/>
    </source>
</evidence>
<gene>
    <name evidence="1" type="ORF">rCG_49664</name>
</gene>
<dbReference type="AlphaFoldDB" id="A6K2G6"/>
<protein>
    <submittedName>
        <fullName evidence="1">RCG49664</fullName>
    </submittedName>
</protein>
<proteinExistence type="predicted"/>
<evidence type="ECO:0000313" key="1">
    <source>
        <dbReference type="EMBL" id="EDL90564.1"/>
    </source>
</evidence>
<sequence>MAQRRQLPCSKSFSMLWKRVPAHWPFSHQRALHDGNDSHKENERCSRWLSPDSAGTYCCWKDTLTKKGLLEKPEINQHLLQEFSPQEEILV</sequence>
<reference evidence="1 2" key="1">
    <citation type="submission" date="2005-09" db="EMBL/GenBank/DDBJ databases">
        <authorList>
            <person name="Mural R.J."/>
            <person name="Li P.W."/>
            <person name="Adams M.D."/>
            <person name="Amanatides P.G."/>
            <person name="Baden-Tillson H."/>
            <person name="Barnstead M."/>
            <person name="Chin S.H."/>
            <person name="Dew I."/>
            <person name="Evans C.A."/>
            <person name="Ferriera S."/>
            <person name="Flanigan M."/>
            <person name="Fosler C."/>
            <person name="Glodek A."/>
            <person name="Gu Z."/>
            <person name="Holt R.A."/>
            <person name="Jennings D."/>
            <person name="Kraft C.L."/>
            <person name="Lu F."/>
            <person name="Nguyen T."/>
            <person name="Nusskern D.R."/>
            <person name="Pfannkoch C.M."/>
            <person name="Sitter C."/>
            <person name="Sutton G.G."/>
            <person name="Venter J.C."/>
            <person name="Wang Z."/>
            <person name="Woodage T."/>
            <person name="Zheng X.H."/>
            <person name="Zhong F."/>
        </authorList>
    </citation>
    <scope>NUCLEOTIDE SEQUENCE [LARGE SCALE GENOMIC DNA]</scope>
    <source>
        <strain>BN</strain>
        <strain evidence="2">Sprague-Dawley</strain>
    </source>
</reference>
<dbReference type="EMBL" id="CH474014">
    <property type="protein sequence ID" value="EDL90564.1"/>
    <property type="molecule type" value="Genomic_DNA"/>
</dbReference>
<dbReference type="Proteomes" id="UP000234681">
    <property type="component" value="Chromosome X"/>
</dbReference>
<name>A6K2G6_RAT</name>
<accession>A6K2G6</accession>